<organism evidence="2 3">
    <name type="scientific">Glossina morsitans morsitans</name>
    <name type="common">Savannah tsetse fly</name>
    <dbReference type="NCBI Taxonomy" id="37546"/>
    <lineage>
        <taxon>Eukaryota</taxon>
        <taxon>Metazoa</taxon>
        <taxon>Ecdysozoa</taxon>
        <taxon>Arthropoda</taxon>
        <taxon>Hexapoda</taxon>
        <taxon>Insecta</taxon>
        <taxon>Pterygota</taxon>
        <taxon>Neoptera</taxon>
        <taxon>Endopterygota</taxon>
        <taxon>Diptera</taxon>
        <taxon>Brachycera</taxon>
        <taxon>Muscomorpha</taxon>
        <taxon>Hippoboscoidea</taxon>
        <taxon>Glossinidae</taxon>
        <taxon>Glossina</taxon>
    </lineage>
</organism>
<dbReference type="Pfam" id="PF21534">
    <property type="entry name" value="Rost"/>
    <property type="match status" value="1"/>
</dbReference>
<dbReference type="AlphaFoldDB" id="A0A1B0FKF6"/>
<evidence type="ECO:0000313" key="2">
    <source>
        <dbReference type="EnsemblMetazoa" id="GMOY004348-PA"/>
    </source>
</evidence>
<dbReference type="STRING" id="37546.A0A1B0FKF6"/>
<evidence type="ECO:0008006" key="4">
    <source>
        <dbReference type="Google" id="ProtNLM"/>
    </source>
</evidence>
<name>A0A1B0FKF6_GLOMM</name>
<dbReference type="PANTHER" id="PTHR12242">
    <property type="entry name" value="OS02G0130600 PROTEIN-RELATED"/>
    <property type="match status" value="1"/>
</dbReference>
<dbReference type="PhylomeDB" id="A0A1B0FKF6"/>
<accession>A0A1B0FKF6</accession>
<protein>
    <recommendedName>
        <fullName evidence="4">Protein rolling stone</fullName>
    </recommendedName>
</protein>
<feature type="transmembrane region" description="Helical" evidence="1">
    <location>
        <begin position="124"/>
        <end position="146"/>
    </location>
</feature>
<dbReference type="InterPro" id="IPR049352">
    <property type="entry name" value="Rost"/>
</dbReference>
<sequence length="219" mass="25274">MKIELNHFVYEIKKEFRRKNCGFDHTPSNDFVKSQWQNRSNNIAYLIYRWIVVAFFTTALIVSMIEAASNSALLLLFIYFTTWSVIQCLLTNLLAAVLATIWHLQPEYAGKLVTCESVCNPFNIYWAMHVLSLVSSILVTVIYWCFLYEANEDSLSAANILTHILNCVSMLSDLLIVAHPLRLLHIFLPIAYGLIYAFFSIIYQFSGGHNRYNSFHVLQ</sequence>
<keyword evidence="3" id="KW-1185">Reference proteome</keyword>
<dbReference type="Proteomes" id="UP000092444">
    <property type="component" value="Unassembled WGS sequence"/>
</dbReference>
<proteinExistence type="predicted"/>
<feature type="transmembrane region" description="Helical" evidence="1">
    <location>
        <begin position="158"/>
        <end position="177"/>
    </location>
</feature>
<dbReference type="PANTHER" id="PTHR12242:SF46">
    <property type="entry name" value="IP08657P-RELATED"/>
    <property type="match status" value="1"/>
</dbReference>
<keyword evidence="1" id="KW-1133">Transmembrane helix</keyword>
<reference evidence="2" key="1">
    <citation type="submission" date="2020-05" db="UniProtKB">
        <authorList>
            <consortium name="EnsemblMetazoa"/>
        </authorList>
    </citation>
    <scope>IDENTIFICATION</scope>
    <source>
        <strain evidence="2">Yale</strain>
    </source>
</reference>
<evidence type="ECO:0000313" key="3">
    <source>
        <dbReference type="Proteomes" id="UP000092444"/>
    </source>
</evidence>
<dbReference type="GO" id="GO:0016020">
    <property type="term" value="C:membrane"/>
    <property type="evidence" value="ECO:0007669"/>
    <property type="project" value="TreeGrafter"/>
</dbReference>
<feature type="transmembrane region" description="Helical" evidence="1">
    <location>
        <begin position="74"/>
        <end position="104"/>
    </location>
</feature>
<keyword evidence="1" id="KW-0472">Membrane</keyword>
<feature type="transmembrane region" description="Helical" evidence="1">
    <location>
        <begin position="43"/>
        <end position="62"/>
    </location>
</feature>
<keyword evidence="1" id="KW-0812">Transmembrane</keyword>
<feature type="transmembrane region" description="Helical" evidence="1">
    <location>
        <begin position="183"/>
        <end position="203"/>
    </location>
</feature>
<dbReference type="EnsemblMetazoa" id="GMOY004348-RA">
    <property type="protein sequence ID" value="GMOY004348-PA"/>
    <property type="gene ID" value="GMOY004348"/>
</dbReference>
<evidence type="ECO:0000256" key="1">
    <source>
        <dbReference type="SAM" id="Phobius"/>
    </source>
</evidence>
<dbReference type="VEuPathDB" id="VectorBase:GMOY004348"/>
<dbReference type="EMBL" id="CCAG010008391">
    <property type="status" value="NOT_ANNOTATED_CDS"/>
    <property type="molecule type" value="Genomic_DNA"/>
</dbReference>